<dbReference type="AlphaFoldDB" id="A0A5M8A129"/>
<name>A0A5M8A129_9BURK</name>
<dbReference type="EMBL" id="VWRN01000068">
    <property type="protein sequence ID" value="KAA6117388.1"/>
    <property type="molecule type" value="Genomic_DNA"/>
</dbReference>
<dbReference type="Gene3D" id="3.40.190.150">
    <property type="entry name" value="Bordetella uptake gene, domain 1"/>
    <property type="match status" value="1"/>
</dbReference>
<feature type="chain" id="PRO_5024449532" evidence="2">
    <location>
        <begin position="30"/>
        <end position="332"/>
    </location>
</feature>
<keyword evidence="2" id="KW-0732">Signal</keyword>
<evidence type="ECO:0000256" key="2">
    <source>
        <dbReference type="SAM" id="SignalP"/>
    </source>
</evidence>
<dbReference type="Gene3D" id="3.40.190.10">
    <property type="entry name" value="Periplasmic binding protein-like II"/>
    <property type="match status" value="1"/>
</dbReference>
<sequence>MTLHALLSRCLLPCAALLTVGTASTNAVAAASAASFPDKPVRIVVPFPPGGAADTFGRVLADKLGAAWKQPVLVENKPGAGGRIATEYVAKVPADGHTLLLVTVGHAVNPSLYPKLRYDTERDFTPVAMVATLPSVLAVNPAVQARSVTELVALARRAGGKMTYASSGSGSTSHIGGAQFASLADVALTHVPYKGAAPALTDLVGGQVDMMIDPVVSSVGYIKSGKLRALAVTTPRRSPLLPDVPTMAEAGLPAYQFAPWFMMIAPSGVPREIVQKLNQDIAAVLASADVRSRFEALGAEPATGSPPEAAAFLRGELDRYAKLVRSGKLQAE</sequence>
<feature type="signal peptide" evidence="2">
    <location>
        <begin position="1"/>
        <end position="29"/>
    </location>
</feature>
<organism evidence="3 4">
    <name type="scientific">Cupriavidus cauae</name>
    <dbReference type="NCBI Taxonomy" id="2608999"/>
    <lineage>
        <taxon>Bacteria</taxon>
        <taxon>Pseudomonadati</taxon>
        <taxon>Pseudomonadota</taxon>
        <taxon>Betaproteobacteria</taxon>
        <taxon>Burkholderiales</taxon>
        <taxon>Burkholderiaceae</taxon>
        <taxon>Cupriavidus</taxon>
    </lineage>
</organism>
<comment type="similarity">
    <text evidence="1">Belongs to the UPF0065 (bug) family.</text>
</comment>
<dbReference type="CDD" id="cd13578">
    <property type="entry name" value="PBP2_Bug27"/>
    <property type="match status" value="1"/>
</dbReference>
<dbReference type="Proteomes" id="UP000324324">
    <property type="component" value="Unassembled WGS sequence"/>
</dbReference>
<dbReference type="PANTHER" id="PTHR42928">
    <property type="entry name" value="TRICARBOXYLATE-BINDING PROTEIN"/>
    <property type="match status" value="1"/>
</dbReference>
<dbReference type="RefSeq" id="WP_150084752.1">
    <property type="nucleotide sequence ID" value="NZ_VWRN01000068.1"/>
</dbReference>
<comment type="caution">
    <text evidence="3">The sequence shown here is derived from an EMBL/GenBank/DDBJ whole genome shotgun (WGS) entry which is preliminary data.</text>
</comment>
<evidence type="ECO:0000256" key="1">
    <source>
        <dbReference type="ARBA" id="ARBA00006987"/>
    </source>
</evidence>
<proteinExistence type="inferred from homology"/>
<dbReference type="InterPro" id="IPR042100">
    <property type="entry name" value="Bug_dom1"/>
</dbReference>
<dbReference type="SUPFAM" id="SSF53850">
    <property type="entry name" value="Periplasmic binding protein-like II"/>
    <property type="match status" value="1"/>
</dbReference>
<protein>
    <submittedName>
        <fullName evidence="3">Tripartite tricarboxylate transporter substrate binding protein</fullName>
    </submittedName>
</protein>
<dbReference type="Pfam" id="PF03401">
    <property type="entry name" value="TctC"/>
    <property type="match status" value="1"/>
</dbReference>
<gene>
    <name evidence="3" type="ORF">F1599_23845</name>
</gene>
<dbReference type="InterPro" id="IPR005064">
    <property type="entry name" value="BUG"/>
</dbReference>
<evidence type="ECO:0000313" key="4">
    <source>
        <dbReference type="Proteomes" id="UP000324324"/>
    </source>
</evidence>
<dbReference type="PANTHER" id="PTHR42928:SF5">
    <property type="entry name" value="BLR1237 PROTEIN"/>
    <property type="match status" value="1"/>
</dbReference>
<evidence type="ECO:0000313" key="3">
    <source>
        <dbReference type="EMBL" id="KAA6117388.1"/>
    </source>
</evidence>
<dbReference type="PIRSF" id="PIRSF017082">
    <property type="entry name" value="YflP"/>
    <property type="match status" value="1"/>
</dbReference>
<keyword evidence="4" id="KW-1185">Reference proteome</keyword>
<accession>A0A5M8A129</accession>
<reference evidence="3 4" key="1">
    <citation type="submission" date="2019-09" db="EMBL/GenBank/DDBJ databases">
        <title>Isolation of a novel species in the genus Cupriavidus from patients with sepsis using whole genome sequencing.</title>
        <authorList>
            <person name="Kweon O.J."/>
            <person name="Lee M.-K."/>
        </authorList>
    </citation>
    <scope>NUCLEOTIDE SEQUENCE [LARGE SCALE GENOMIC DNA]</scope>
    <source>
        <strain evidence="3 4">MKL-01</strain>
    </source>
</reference>